<evidence type="ECO:0000313" key="2">
    <source>
        <dbReference type="Proteomes" id="UP001497680"/>
    </source>
</evidence>
<evidence type="ECO:0000313" key="1">
    <source>
        <dbReference type="EMBL" id="KAI6086690.1"/>
    </source>
</evidence>
<sequence length="346" mass="39202">MARQLAARTQVMCLLRFYIMRIHIYLRDTNLSNGMDKLDRLDRLDKRQFSSRSAPNRSRSPSPQHEPRHLTTLNKDIKPIFIHPLVDPGRKAVDDHGEGSGISVAKTRSKKPPDLKSGPARRTTSGSSRTASIASKTGISELIDAQLKVSLAAKQLATQISESKGFWIMFREKFEEQVKEIKYYAGQDIIQQLWERKIQHDSKFRNHKSQKHQQFSFPLMGLEACVSQINDAADALTECLRKTPSKHDSRQLALDKIRTAGELVLELAERSIKSSSACADLVMEACNLERLVDPKSPEARIIHQFDRRETKSTHGDETETGPNLELDMMEDQVASDNTVIHNEVTF</sequence>
<gene>
    <name evidence="1" type="ORF">F4821DRAFT_278411</name>
</gene>
<proteinExistence type="predicted"/>
<dbReference type="EMBL" id="MU394313">
    <property type="protein sequence ID" value="KAI6086690.1"/>
    <property type="molecule type" value="Genomic_DNA"/>
</dbReference>
<organism evidence="1 2">
    <name type="scientific">Hypoxylon rubiginosum</name>
    <dbReference type="NCBI Taxonomy" id="110542"/>
    <lineage>
        <taxon>Eukaryota</taxon>
        <taxon>Fungi</taxon>
        <taxon>Dikarya</taxon>
        <taxon>Ascomycota</taxon>
        <taxon>Pezizomycotina</taxon>
        <taxon>Sordariomycetes</taxon>
        <taxon>Xylariomycetidae</taxon>
        <taxon>Xylariales</taxon>
        <taxon>Hypoxylaceae</taxon>
        <taxon>Hypoxylon</taxon>
    </lineage>
</organism>
<comment type="caution">
    <text evidence="1">The sequence shown here is derived from an EMBL/GenBank/DDBJ whole genome shotgun (WGS) entry which is preliminary data.</text>
</comment>
<accession>A0ACC0D2B4</accession>
<name>A0ACC0D2B4_9PEZI</name>
<protein>
    <submittedName>
        <fullName evidence="1">Uncharacterized protein</fullName>
    </submittedName>
</protein>
<keyword evidence="2" id="KW-1185">Reference proteome</keyword>
<dbReference type="Proteomes" id="UP001497680">
    <property type="component" value="Unassembled WGS sequence"/>
</dbReference>
<reference evidence="1 2" key="1">
    <citation type="journal article" date="2022" name="New Phytol.">
        <title>Ecological generalism drives hyperdiversity of secondary metabolite gene clusters in xylarialean endophytes.</title>
        <authorList>
            <person name="Franco M.E.E."/>
            <person name="Wisecaver J.H."/>
            <person name="Arnold A.E."/>
            <person name="Ju Y.M."/>
            <person name="Slot J.C."/>
            <person name="Ahrendt S."/>
            <person name="Moore L.P."/>
            <person name="Eastman K.E."/>
            <person name="Scott K."/>
            <person name="Konkel Z."/>
            <person name="Mondo S.J."/>
            <person name="Kuo A."/>
            <person name="Hayes R.D."/>
            <person name="Haridas S."/>
            <person name="Andreopoulos B."/>
            <person name="Riley R."/>
            <person name="LaButti K."/>
            <person name="Pangilinan J."/>
            <person name="Lipzen A."/>
            <person name="Amirebrahimi M."/>
            <person name="Yan J."/>
            <person name="Adam C."/>
            <person name="Keymanesh K."/>
            <person name="Ng V."/>
            <person name="Louie K."/>
            <person name="Northen T."/>
            <person name="Drula E."/>
            <person name="Henrissat B."/>
            <person name="Hsieh H.M."/>
            <person name="Youens-Clark K."/>
            <person name="Lutzoni F."/>
            <person name="Miadlikowska J."/>
            <person name="Eastwood D.C."/>
            <person name="Hamelin R.C."/>
            <person name="Grigoriev I.V."/>
            <person name="U'Ren J.M."/>
        </authorList>
    </citation>
    <scope>NUCLEOTIDE SEQUENCE [LARGE SCALE GENOMIC DNA]</scope>
    <source>
        <strain evidence="1 2">ER1909</strain>
    </source>
</reference>